<dbReference type="Proteomes" id="UP000248349">
    <property type="component" value="Unassembled WGS sequence"/>
</dbReference>
<accession>A0A318ZBX3</accession>
<keyword evidence="2" id="KW-1185">Reference proteome</keyword>
<dbReference type="RefSeq" id="XP_025426962.1">
    <property type="nucleotide sequence ID" value="XM_025570925.1"/>
</dbReference>
<gene>
    <name evidence="1" type="ORF">BP01DRAFT_188226</name>
</gene>
<dbReference type="GeneID" id="37072153"/>
<proteinExistence type="predicted"/>
<evidence type="ECO:0000313" key="2">
    <source>
        <dbReference type="Proteomes" id="UP000248349"/>
    </source>
</evidence>
<evidence type="ECO:0000313" key="1">
    <source>
        <dbReference type="EMBL" id="PYH40980.1"/>
    </source>
</evidence>
<name>A0A318ZBX3_9EURO</name>
<protein>
    <submittedName>
        <fullName evidence="1">Uncharacterized protein</fullName>
    </submittedName>
</protein>
<dbReference type="AlphaFoldDB" id="A0A318ZBX3"/>
<reference evidence="1 2" key="1">
    <citation type="submission" date="2016-12" db="EMBL/GenBank/DDBJ databases">
        <title>The genomes of Aspergillus section Nigri reveals drivers in fungal speciation.</title>
        <authorList>
            <consortium name="DOE Joint Genome Institute"/>
            <person name="Vesth T.C."/>
            <person name="Nybo J."/>
            <person name="Theobald S."/>
            <person name="Brandl J."/>
            <person name="Frisvad J.C."/>
            <person name="Nielsen K.F."/>
            <person name="Lyhne E.K."/>
            <person name="Kogle M.E."/>
            <person name="Kuo A."/>
            <person name="Riley R."/>
            <person name="Clum A."/>
            <person name="Nolan M."/>
            <person name="Lipzen A."/>
            <person name="Salamov A."/>
            <person name="Henrissat B."/>
            <person name="Wiebenga A."/>
            <person name="De Vries R.P."/>
            <person name="Grigoriev I.V."/>
            <person name="Mortensen U.H."/>
            <person name="Andersen M.R."/>
            <person name="Baker S.E."/>
        </authorList>
    </citation>
    <scope>NUCLEOTIDE SEQUENCE [LARGE SCALE GENOMIC DNA]</scope>
    <source>
        <strain evidence="1 2">JOP 1030-1</strain>
    </source>
</reference>
<dbReference type="EMBL" id="KZ821271">
    <property type="protein sequence ID" value="PYH40980.1"/>
    <property type="molecule type" value="Genomic_DNA"/>
</dbReference>
<sequence>MSNRLTTSKVFETQSLNTPHASDICEISLIKITNVLVVISSSLVLPQIEGHDYLSLHTYAFYIHHQGWGRRSCLIWERGYIGGIFLSVLFMPSS</sequence>
<organism evidence="1 2">
    <name type="scientific">Aspergillus saccharolyticus JOP 1030-1</name>
    <dbReference type="NCBI Taxonomy" id="1450539"/>
    <lineage>
        <taxon>Eukaryota</taxon>
        <taxon>Fungi</taxon>
        <taxon>Dikarya</taxon>
        <taxon>Ascomycota</taxon>
        <taxon>Pezizomycotina</taxon>
        <taxon>Eurotiomycetes</taxon>
        <taxon>Eurotiomycetidae</taxon>
        <taxon>Eurotiales</taxon>
        <taxon>Aspergillaceae</taxon>
        <taxon>Aspergillus</taxon>
        <taxon>Aspergillus subgen. Circumdati</taxon>
    </lineage>
</organism>